<feature type="region of interest" description="Disordered" evidence="1">
    <location>
        <begin position="530"/>
        <end position="579"/>
    </location>
</feature>
<proteinExistence type="predicted"/>
<feature type="compositionally biased region" description="Low complexity" evidence="1">
    <location>
        <begin position="550"/>
        <end position="566"/>
    </location>
</feature>
<feature type="compositionally biased region" description="Polar residues" evidence="1">
    <location>
        <begin position="1"/>
        <end position="10"/>
    </location>
</feature>
<dbReference type="Pfam" id="PF25995">
    <property type="entry name" value="STB6_N"/>
    <property type="match status" value="1"/>
</dbReference>
<evidence type="ECO:0000256" key="1">
    <source>
        <dbReference type="SAM" id="MobiDB-lite"/>
    </source>
</evidence>
<name>A0A074SJW7_9AGAM</name>
<protein>
    <submittedName>
        <fullName evidence="3">Putative reovirus sigma C capsid domain protein</fullName>
    </submittedName>
</protein>
<dbReference type="EMBL" id="AZST01000269">
    <property type="protein sequence ID" value="KEP50272.1"/>
    <property type="molecule type" value="Genomic_DNA"/>
</dbReference>
<keyword evidence="4" id="KW-1185">Reference proteome</keyword>
<dbReference type="HOGENOM" id="CLU_338362_0_0_1"/>
<gene>
    <name evidence="3" type="ORF">V565_083200</name>
</gene>
<dbReference type="GO" id="GO:0070822">
    <property type="term" value="C:Sin3-type complex"/>
    <property type="evidence" value="ECO:0007669"/>
    <property type="project" value="TreeGrafter"/>
</dbReference>
<dbReference type="AlphaFoldDB" id="A0A074SJW7"/>
<dbReference type="STRING" id="1423351.A0A074SJW7"/>
<sequence length="859" mass="95035">MSPKQISSTKPLPFLQIPSRSVPSPAPSPVIAHTPVLAESPAPPRLHNPIILKPDTPRHILVPQFDRPLAQLTEPHHGTKAKHHKLIRHHKSHSRDLLADAQLLQGPTQTTIFSKFRVVQETKRLTGFQCHAVEKWLVERDVAAHPLTTVTALTSDPKDIVNFTILAPPLSLSPAAAEEELQNVIYQLKRTGARPHETPDGVVMVTSFSSFRGDLNLVLVPDGDCDAHRCQLFANINLARMGCGGRSAPTLDPAPEATQSKFLALYAIPPTVPLLVGFNNLVLEFVRLVQSALMIFGFFPTDTTDRDGLLCDLTIKGMQKWVHAIGEPYFRLEPMEGVLEPSAVVALLSLVAVFRWRMYVMGASSIPRDPFYDPEAALTALVAFQKNQGMQPIPYLSFSLLEQINTAHKTLKNESYKVHKAMLHRPEDYESETMSIDVFVRGIVSAGKDGPDSLRFVWTGKIRKERKKDRDEEKDTEGEGEDVSEHIGKMLRKQAGNMHALASGVVDEVKDGIKELSGLAKSRKGADSLPVFKITQSDPEPEDAPRATRSGKSSLLALPSSSNSMSELERSKTSMFSPAKAGSIKSFRTMITNSSAPRGMRPVMKRTRTDAREVFQERDEDEQGPIACPRPPAEEAFAEAAEARCVKRFARSPINVECFIYGVFGRRSSLSDVHSIQIEDIGVRERLERLEVDVALCGQFLELRDKETKMRYAISIAEVTLAAVQRTNMHLDRELFAHKQALATLVPKVTELYNVAQTHSVEASELSKNSEMIEYQLDRLEEGVKDMCRSVTGGRDRVRALRGAARRVGGVHGIEDDTESEDEDSAGIEQNMSSLIGIQGLSSIKNRLGSWLGTTRSNG</sequence>
<organism evidence="3 4">
    <name type="scientific">Rhizoctonia solani 123E</name>
    <dbReference type="NCBI Taxonomy" id="1423351"/>
    <lineage>
        <taxon>Eukaryota</taxon>
        <taxon>Fungi</taxon>
        <taxon>Dikarya</taxon>
        <taxon>Basidiomycota</taxon>
        <taxon>Agaricomycotina</taxon>
        <taxon>Agaricomycetes</taxon>
        <taxon>Cantharellales</taxon>
        <taxon>Ceratobasidiaceae</taxon>
        <taxon>Rhizoctonia</taxon>
    </lineage>
</organism>
<feature type="region of interest" description="Disordered" evidence="1">
    <location>
        <begin position="1"/>
        <end position="28"/>
    </location>
</feature>
<dbReference type="OrthoDB" id="19806at2759"/>
<dbReference type="Proteomes" id="UP000027456">
    <property type="component" value="Unassembled WGS sequence"/>
</dbReference>
<feature type="domain" description="STB6-like N-terminal" evidence="2">
    <location>
        <begin position="114"/>
        <end position="241"/>
    </location>
</feature>
<dbReference type="InterPro" id="IPR038919">
    <property type="entry name" value="STB2/STB2"/>
</dbReference>
<evidence type="ECO:0000313" key="4">
    <source>
        <dbReference type="Proteomes" id="UP000027456"/>
    </source>
</evidence>
<accession>A0A074SJW7</accession>
<reference evidence="3 4" key="1">
    <citation type="submission" date="2013-12" db="EMBL/GenBank/DDBJ databases">
        <authorList>
            <person name="Cubeta M."/>
            <person name="Pakala S."/>
            <person name="Fedorova N."/>
            <person name="Thomas E."/>
            <person name="Dean R."/>
            <person name="Jabaji S."/>
            <person name="Neate S."/>
            <person name="Toda T."/>
            <person name="Tavantzis S."/>
            <person name="Vilgalys R."/>
            <person name="Bharathan N."/>
            <person name="Pakala S."/>
            <person name="Losada L.S."/>
            <person name="Zafar N."/>
            <person name="Nierman W."/>
        </authorList>
    </citation>
    <scope>NUCLEOTIDE SEQUENCE [LARGE SCALE GENOMIC DNA]</scope>
    <source>
        <strain evidence="3 4">123E</strain>
    </source>
</reference>
<evidence type="ECO:0000259" key="2">
    <source>
        <dbReference type="Pfam" id="PF25995"/>
    </source>
</evidence>
<dbReference type="PANTHER" id="PTHR31011">
    <property type="entry name" value="PROTEIN STB2-RELATED"/>
    <property type="match status" value="1"/>
</dbReference>
<evidence type="ECO:0000313" key="3">
    <source>
        <dbReference type="EMBL" id="KEP50272.1"/>
    </source>
</evidence>
<dbReference type="PANTHER" id="PTHR31011:SF2">
    <property type="entry name" value="PROTEIN STB2-RELATED"/>
    <property type="match status" value="1"/>
</dbReference>
<feature type="region of interest" description="Disordered" evidence="1">
    <location>
        <begin position="465"/>
        <end position="485"/>
    </location>
</feature>
<dbReference type="InterPro" id="IPR059025">
    <property type="entry name" value="STB6_N"/>
</dbReference>
<comment type="caution">
    <text evidence="3">The sequence shown here is derived from an EMBL/GenBank/DDBJ whole genome shotgun (WGS) entry which is preliminary data.</text>
</comment>